<dbReference type="Pfam" id="PF10250">
    <property type="entry name" value="O-FucT"/>
    <property type="match status" value="1"/>
</dbReference>
<protein>
    <recommendedName>
        <fullName evidence="15">GDP-fucose protein O-fucosyltransferase 2</fullName>
    </recommendedName>
    <alternativeName>
        <fullName evidence="16">O-fucosyltransferase family protein</fullName>
    </alternativeName>
</protein>
<evidence type="ECO:0000256" key="9">
    <source>
        <dbReference type="ARBA" id="ARBA00022989"/>
    </source>
</evidence>
<evidence type="ECO:0000256" key="5">
    <source>
        <dbReference type="ARBA" id="ARBA00022676"/>
    </source>
</evidence>
<evidence type="ECO:0000313" key="17">
    <source>
        <dbReference type="EMBL" id="KAG0565697.1"/>
    </source>
</evidence>
<keyword evidence="5" id="KW-0328">Glycosyltransferase</keyword>
<comment type="subcellular location">
    <subcellularLocation>
        <location evidence="2">Endoplasmic reticulum</location>
    </subcellularLocation>
    <subcellularLocation>
        <location evidence="1">Membrane</location>
        <topology evidence="1">Single-pass membrane protein</topology>
    </subcellularLocation>
</comment>
<keyword evidence="10" id="KW-0472">Membrane</keyword>
<evidence type="ECO:0000256" key="15">
    <source>
        <dbReference type="ARBA" id="ARBA00026232"/>
    </source>
</evidence>
<dbReference type="EMBL" id="CM026428">
    <property type="protein sequence ID" value="KAG0565697.1"/>
    <property type="molecule type" value="Genomic_DNA"/>
</dbReference>
<dbReference type="PANTHER" id="PTHR13398">
    <property type="entry name" value="GDP-FUCOSE PROTEIN O-FUCOSYLTRANSFERASE 2"/>
    <property type="match status" value="1"/>
</dbReference>
<comment type="caution">
    <text evidence="17">The sequence shown here is derived from an EMBL/GenBank/DDBJ whole genome shotgun (WGS) entry which is preliminary data.</text>
</comment>
<dbReference type="CDD" id="cd11296">
    <property type="entry name" value="O-FucT_like"/>
    <property type="match status" value="1"/>
</dbReference>
<evidence type="ECO:0000256" key="14">
    <source>
        <dbReference type="ARBA" id="ARBA00025803"/>
    </source>
</evidence>
<evidence type="ECO:0000256" key="12">
    <source>
        <dbReference type="ARBA" id="ARBA00023253"/>
    </source>
</evidence>
<dbReference type="GO" id="GO:0046922">
    <property type="term" value="F:peptide-O-fucosyltransferase activity"/>
    <property type="evidence" value="ECO:0007669"/>
    <property type="project" value="InterPro"/>
</dbReference>
<dbReference type="AlphaFoldDB" id="A0A8T0H4R4"/>
<dbReference type="PANTHER" id="PTHR13398:SF0">
    <property type="entry name" value="GDP-FUCOSE PROTEIN O-FUCOSYLTRANSFERASE 2"/>
    <property type="match status" value="1"/>
</dbReference>
<organism evidence="17 18">
    <name type="scientific">Ceratodon purpureus</name>
    <name type="common">Fire moss</name>
    <name type="synonym">Dicranum purpureum</name>
    <dbReference type="NCBI Taxonomy" id="3225"/>
    <lineage>
        <taxon>Eukaryota</taxon>
        <taxon>Viridiplantae</taxon>
        <taxon>Streptophyta</taxon>
        <taxon>Embryophyta</taxon>
        <taxon>Bryophyta</taxon>
        <taxon>Bryophytina</taxon>
        <taxon>Bryopsida</taxon>
        <taxon>Dicranidae</taxon>
        <taxon>Pseudoditrichales</taxon>
        <taxon>Ditrichaceae</taxon>
        <taxon>Ceratodon</taxon>
    </lineage>
</organism>
<dbReference type="FunFam" id="3.40.50.11350:FF:000005">
    <property type="entry name" value="O-fucosyltransferase family protein"/>
    <property type="match status" value="1"/>
</dbReference>
<evidence type="ECO:0000256" key="4">
    <source>
        <dbReference type="ARBA" id="ARBA00007737"/>
    </source>
</evidence>
<sequence>MGRRRGCIVLVLPSVTLVVLFLLSSSMPWPSWQRQPGSLSLWWHPRHPQQSCILTSTWQTTTSKALALLAHQEAQLLAVLNSSTTGPLMSPTYATTSEEEFVAKQLAVNAQLKQILSTPIHDIGVENVAATHPLACRKTEGAPEDERAVTSRSVGIPWQPRKGRYLVMICTSGQVTNHLMCLRKNMYFAALLNRTLVLPPGNLDYKYEHLLDIAHLQQCLGNGSNSTSSSTVMTFEDFKAVWGNDLHIGKLICYMPDCYFDKDHQSKWEAMGFTFGTRQRAWSSSNSTNNITTTQPRRHSPDDIVAGFEAWEEVIAVGDLFYAEVDSNDFTVAPSHSGCRSMVRPHPSIVVAAQRFVQTYLGRDYVAVHFRRHGFLVFCNKQSPGPSCFYPIPQAAQCIESKVREAAADVVFLSTDAPESEVAGLVAALAQRGVAVVRRSAAHEALAKWDSVLWRQAGREAEAGVMAMVDKAICALAVAFVGTRSSSFSADIQSMRRAMLTASPCDAPLCHGLGPPSFQAPAA</sequence>
<evidence type="ECO:0000256" key="11">
    <source>
        <dbReference type="ARBA" id="ARBA00023180"/>
    </source>
</evidence>
<reference evidence="17" key="1">
    <citation type="submission" date="2020-06" db="EMBL/GenBank/DDBJ databases">
        <title>WGS assembly of Ceratodon purpureus strain R40.</title>
        <authorList>
            <person name="Carey S.B."/>
            <person name="Jenkins J."/>
            <person name="Shu S."/>
            <person name="Lovell J.T."/>
            <person name="Sreedasyam A."/>
            <person name="Maumus F."/>
            <person name="Tiley G.P."/>
            <person name="Fernandez-Pozo N."/>
            <person name="Barry K."/>
            <person name="Chen C."/>
            <person name="Wang M."/>
            <person name="Lipzen A."/>
            <person name="Daum C."/>
            <person name="Saski C.A."/>
            <person name="Payton A.C."/>
            <person name="Mcbreen J.C."/>
            <person name="Conrad R.E."/>
            <person name="Kollar L.M."/>
            <person name="Olsson S."/>
            <person name="Huttunen S."/>
            <person name="Landis J.B."/>
            <person name="Wickett N.J."/>
            <person name="Johnson M.G."/>
            <person name="Rensing S.A."/>
            <person name="Grimwood J."/>
            <person name="Schmutz J."/>
            <person name="Mcdaniel S.F."/>
        </authorList>
    </citation>
    <scope>NUCLEOTIDE SEQUENCE</scope>
    <source>
        <strain evidence="17">R40</strain>
    </source>
</reference>
<evidence type="ECO:0000256" key="3">
    <source>
        <dbReference type="ARBA" id="ARBA00004922"/>
    </source>
</evidence>
<keyword evidence="11" id="KW-0325">Glycoprotein</keyword>
<comment type="pathway">
    <text evidence="3">Protein modification; protein glycosylation.</text>
</comment>
<name>A0A8T0H4R4_CERPU</name>
<proteinExistence type="inferred from homology"/>
<keyword evidence="12" id="KW-0294">Fucose metabolism</keyword>
<dbReference type="GO" id="GO:0016020">
    <property type="term" value="C:membrane"/>
    <property type="evidence" value="ECO:0007669"/>
    <property type="project" value="UniProtKB-SubCell"/>
</dbReference>
<evidence type="ECO:0000256" key="2">
    <source>
        <dbReference type="ARBA" id="ARBA00004240"/>
    </source>
</evidence>
<dbReference type="InterPro" id="IPR045130">
    <property type="entry name" value="OFUT2-like"/>
</dbReference>
<evidence type="ECO:0000256" key="13">
    <source>
        <dbReference type="ARBA" id="ARBA00023277"/>
    </source>
</evidence>
<comment type="similarity">
    <text evidence="14">Belongs to the glycosyltransferase 68 family.</text>
</comment>
<dbReference type="GO" id="GO:0005783">
    <property type="term" value="C:endoplasmic reticulum"/>
    <property type="evidence" value="ECO:0007669"/>
    <property type="project" value="UniProtKB-SubCell"/>
</dbReference>
<dbReference type="InterPro" id="IPR019378">
    <property type="entry name" value="GDP-Fuc_O-FucTrfase"/>
</dbReference>
<dbReference type="GO" id="GO:0006004">
    <property type="term" value="P:fucose metabolic process"/>
    <property type="evidence" value="ECO:0007669"/>
    <property type="project" value="UniProtKB-KW"/>
</dbReference>
<keyword evidence="6" id="KW-0808">Transferase</keyword>
<keyword evidence="7" id="KW-0812">Transmembrane</keyword>
<keyword evidence="9" id="KW-1133">Transmembrane helix</keyword>
<dbReference type="Proteomes" id="UP000822688">
    <property type="component" value="Chromosome 7"/>
</dbReference>
<accession>A0A8T0H4R4</accession>
<evidence type="ECO:0000256" key="7">
    <source>
        <dbReference type="ARBA" id="ARBA00022692"/>
    </source>
</evidence>
<evidence type="ECO:0000313" key="18">
    <source>
        <dbReference type="Proteomes" id="UP000822688"/>
    </source>
</evidence>
<dbReference type="Gene3D" id="3.40.50.11350">
    <property type="match status" value="1"/>
</dbReference>
<evidence type="ECO:0000256" key="1">
    <source>
        <dbReference type="ARBA" id="ARBA00004167"/>
    </source>
</evidence>
<comment type="similarity">
    <text evidence="4">Belongs to the glycosyltransferase GT106 family.</text>
</comment>
<keyword evidence="13" id="KW-0119">Carbohydrate metabolism</keyword>
<evidence type="ECO:0000256" key="6">
    <source>
        <dbReference type="ARBA" id="ARBA00022679"/>
    </source>
</evidence>
<gene>
    <name evidence="17" type="ORF">KC19_7G008300</name>
</gene>
<keyword evidence="18" id="KW-1185">Reference proteome</keyword>
<keyword evidence="8" id="KW-0256">Endoplasmic reticulum</keyword>
<evidence type="ECO:0000256" key="10">
    <source>
        <dbReference type="ARBA" id="ARBA00023136"/>
    </source>
</evidence>
<evidence type="ECO:0000256" key="16">
    <source>
        <dbReference type="ARBA" id="ARBA00030350"/>
    </source>
</evidence>
<evidence type="ECO:0000256" key="8">
    <source>
        <dbReference type="ARBA" id="ARBA00022824"/>
    </source>
</evidence>